<dbReference type="Pfam" id="PF01047">
    <property type="entry name" value="MarR"/>
    <property type="match status" value="1"/>
</dbReference>
<dbReference type="GO" id="GO:0006950">
    <property type="term" value="P:response to stress"/>
    <property type="evidence" value="ECO:0007669"/>
    <property type="project" value="TreeGrafter"/>
</dbReference>
<dbReference type="InterPro" id="IPR036388">
    <property type="entry name" value="WH-like_DNA-bd_sf"/>
</dbReference>
<dbReference type="InterPro" id="IPR000835">
    <property type="entry name" value="HTH_MarR-typ"/>
</dbReference>
<comment type="caution">
    <text evidence="5">The sequence shown here is derived from an EMBL/GenBank/DDBJ whole genome shotgun (WGS) entry which is preliminary data.</text>
</comment>
<dbReference type="Gene3D" id="1.10.10.10">
    <property type="entry name" value="Winged helix-like DNA-binding domain superfamily/Winged helix DNA-binding domain"/>
    <property type="match status" value="1"/>
</dbReference>
<reference evidence="5" key="2">
    <citation type="submission" date="2023-01" db="EMBL/GenBank/DDBJ databases">
        <authorList>
            <person name="Sun Q."/>
            <person name="Evtushenko L."/>
        </authorList>
    </citation>
    <scope>NUCLEOTIDE SEQUENCE</scope>
    <source>
        <strain evidence="5">VKM B-2484</strain>
    </source>
</reference>
<keyword evidence="3" id="KW-0804">Transcription</keyword>
<proteinExistence type="predicted"/>
<gene>
    <name evidence="5" type="ORF">GCM10017643_39820</name>
</gene>
<evidence type="ECO:0000256" key="3">
    <source>
        <dbReference type="ARBA" id="ARBA00023163"/>
    </source>
</evidence>
<accession>A0A9W6JDR0</accession>
<keyword evidence="1" id="KW-0805">Transcription regulation</keyword>
<feature type="domain" description="HTH marR-type" evidence="4">
    <location>
        <begin position="23"/>
        <end position="153"/>
    </location>
</feature>
<dbReference type="RefSeq" id="WP_213368221.1">
    <property type="nucleotide sequence ID" value="NZ_BSFJ01000035.1"/>
</dbReference>
<organism evidence="5 6">
    <name type="scientific">Ancylobacter dichloromethanicus</name>
    <dbReference type="NCBI Taxonomy" id="518825"/>
    <lineage>
        <taxon>Bacteria</taxon>
        <taxon>Pseudomonadati</taxon>
        <taxon>Pseudomonadota</taxon>
        <taxon>Alphaproteobacteria</taxon>
        <taxon>Hyphomicrobiales</taxon>
        <taxon>Xanthobacteraceae</taxon>
        <taxon>Ancylobacter</taxon>
    </lineage>
</organism>
<evidence type="ECO:0000256" key="2">
    <source>
        <dbReference type="ARBA" id="ARBA00023125"/>
    </source>
</evidence>
<dbReference type="PROSITE" id="PS50995">
    <property type="entry name" value="HTH_MARR_2"/>
    <property type="match status" value="1"/>
</dbReference>
<evidence type="ECO:0000313" key="6">
    <source>
        <dbReference type="Proteomes" id="UP001143370"/>
    </source>
</evidence>
<dbReference type="SUPFAM" id="SSF46785">
    <property type="entry name" value="Winged helix' DNA-binding domain"/>
    <property type="match status" value="1"/>
</dbReference>
<dbReference type="GO" id="GO:0003677">
    <property type="term" value="F:DNA binding"/>
    <property type="evidence" value="ECO:0007669"/>
    <property type="project" value="UniProtKB-KW"/>
</dbReference>
<dbReference type="InterPro" id="IPR036390">
    <property type="entry name" value="WH_DNA-bd_sf"/>
</dbReference>
<name>A0A9W6JDR0_9HYPH</name>
<dbReference type="EMBL" id="BSFJ01000035">
    <property type="protein sequence ID" value="GLK73864.1"/>
    <property type="molecule type" value="Genomic_DNA"/>
</dbReference>
<dbReference type="AlphaFoldDB" id="A0A9W6JDR0"/>
<dbReference type="SMART" id="SM00347">
    <property type="entry name" value="HTH_MARR"/>
    <property type="match status" value="1"/>
</dbReference>
<dbReference type="PANTHER" id="PTHR33164">
    <property type="entry name" value="TRANSCRIPTIONAL REGULATOR, MARR FAMILY"/>
    <property type="match status" value="1"/>
</dbReference>
<dbReference type="PROSITE" id="PS01117">
    <property type="entry name" value="HTH_MARR_1"/>
    <property type="match status" value="1"/>
</dbReference>
<evidence type="ECO:0000313" key="5">
    <source>
        <dbReference type="EMBL" id="GLK73864.1"/>
    </source>
</evidence>
<dbReference type="PANTHER" id="PTHR33164:SF95">
    <property type="entry name" value="TRANSCRIPTIONAL REGULATOR"/>
    <property type="match status" value="1"/>
</dbReference>
<dbReference type="GO" id="GO:0003700">
    <property type="term" value="F:DNA-binding transcription factor activity"/>
    <property type="evidence" value="ECO:0007669"/>
    <property type="project" value="InterPro"/>
</dbReference>
<evidence type="ECO:0000256" key="1">
    <source>
        <dbReference type="ARBA" id="ARBA00023015"/>
    </source>
</evidence>
<dbReference type="InterPro" id="IPR039422">
    <property type="entry name" value="MarR/SlyA-like"/>
</dbReference>
<keyword evidence="2" id="KW-0238">DNA-binding</keyword>
<evidence type="ECO:0000259" key="4">
    <source>
        <dbReference type="PROSITE" id="PS50995"/>
    </source>
</evidence>
<protein>
    <submittedName>
        <fullName evidence="5">Transcriptional regulator</fullName>
    </submittedName>
</protein>
<dbReference type="InterPro" id="IPR023187">
    <property type="entry name" value="Tscrpt_reg_MarR-type_CS"/>
</dbReference>
<keyword evidence="6" id="KW-1185">Reference proteome</keyword>
<sequence>MTTDGPGELAGAETRTDNTYRLDEQVGFLIRSANQRHTALFGARMIEGLTPPQFAALAKLSEVGPCSQNRLGRLVCLDAATIKGVVDRLAARGLVLATDDPLDRRRLAVDLSERGRAVAATAIVVARDISEAMLEPLTPAEREQAIRLLRKLC</sequence>
<dbReference type="Proteomes" id="UP001143370">
    <property type="component" value="Unassembled WGS sequence"/>
</dbReference>
<dbReference type="PRINTS" id="PR00598">
    <property type="entry name" value="HTHMARR"/>
</dbReference>
<reference evidence="5" key="1">
    <citation type="journal article" date="2014" name="Int. J. Syst. Evol. Microbiol.">
        <title>Complete genome sequence of Corynebacterium casei LMG S-19264T (=DSM 44701T), isolated from a smear-ripened cheese.</title>
        <authorList>
            <consortium name="US DOE Joint Genome Institute (JGI-PGF)"/>
            <person name="Walter F."/>
            <person name="Albersmeier A."/>
            <person name="Kalinowski J."/>
            <person name="Ruckert C."/>
        </authorList>
    </citation>
    <scope>NUCLEOTIDE SEQUENCE</scope>
    <source>
        <strain evidence="5">VKM B-2484</strain>
    </source>
</reference>